<evidence type="ECO:0000256" key="7">
    <source>
        <dbReference type="ARBA" id="ARBA00047473"/>
    </source>
</evidence>
<dbReference type="InterPro" id="IPR008927">
    <property type="entry name" value="6-PGluconate_DH-like_C_sf"/>
</dbReference>
<evidence type="ECO:0000256" key="4">
    <source>
        <dbReference type="ARBA" id="ARBA00015132"/>
    </source>
</evidence>
<name>A0ABV7J3H3_9RHOB</name>
<dbReference type="InterPro" id="IPR017476">
    <property type="entry name" value="UDP-Glc/GDP-Man"/>
</dbReference>
<keyword evidence="5 8" id="KW-0560">Oxidoreductase</keyword>
<comment type="similarity">
    <text evidence="2 8">Belongs to the UDP-glucose/GDP-mannose dehydrogenase family.</text>
</comment>
<dbReference type="InterPro" id="IPR014027">
    <property type="entry name" value="UDP-Glc/GDP-Man_DH_C"/>
</dbReference>
<dbReference type="GO" id="GO:0016491">
    <property type="term" value="F:oxidoreductase activity"/>
    <property type="evidence" value="ECO:0007669"/>
    <property type="project" value="UniProtKB-KW"/>
</dbReference>
<dbReference type="Pfam" id="PF03721">
    <property type="entry name" value="UDPG_MGDP_dh_N"/>
    <property type="match status" value="1"/>
</dbReference>
<dbReference type="PIRSF" id="PIRSF500134">
    <property type="entry name" value="UDPglc_DH_bac"/>
    <property type="match status" value="1"/>
</dbReference>
<dbReference type="SUPFAM" id="SSF52413">
    <property type="entry name" value="UDP-glucose/GDP-mannose dehydrogenase C-terminal domain"/>
    <property type="match status" value="1"/>
</dbReference>
<evidence type="ECO:0000256" key="6">
    <source>
        <dbReference type="ARBA" id="ARBA00023027"/>
    </source>
</evidence>
<sequence length="434" mass="46457">MKIAMIGTGYVGLVSGVCFSDFGHEVVCVDKDPGKIDRLNAGQVPIFEPGLEALMAKNVSAGRLSFTLDLAEAVAGADAVFIAVGTPTRRGDGHADLTYVMAAAEEIGRALTGYAVIVTKSTVPVGTNRKVAEAAAAANPDAKFDVASNPEFLREGAAIDDFMRPDRVVVGVESQRARKVMADIYRPLFLREFPVVYTGLESAEMIKYAANAFLATKITFINEIAALCEKVGADIKDVSKGMGMDGRIGNKFLHAGPGYGGSCFPKDTMALARIGQDHAVPMQITETVIKVNDEIKRRMIDKIVDLCDGSLNGKTIAVLGVTFKPNTDDMRDAPSLTIVPALVGGGAKVRVVDPQGQREGEALLPGVKWVESPYQAAHGADLVVLLTEWNEFRALDLSKLAKKMETPRMADLRNIYSLEEATEAGFQTYAAVGR</sequence>
<protein>
    <recommendedName>
        <fullName evidence="4 8">UDP-glucose 6-dehydrogenase</fullName>
        <ecNumber evidence="3 8">1.1.1.22</ecNumber>
    </recommendedName>
</protein>
<dbReference type="EC" id="1.1.1.22" evidence="3 8"/>
<dbReference type="PIRSF" id="PIRSF000124">
    <property type="entry name" value="UDPglc_GDPman_dh"/>
    <property type="match status" value="1"/>
</dbReference>
<proteinExistence type="inferred from homology"/>
<dbReference type="Pfam" id="PF00984">
    <property type="entry name" value="UDPG_MGDP_dh"/>
    <property type="match status" value="1"/>
</dbReference>
<dbReference type="EMBL" id="JBHRTO010000002">
    <property type="protein sequence ID" value="MFC3182403.1"/>
    <property type="molecule type" value="Genomic_DNA"/>
</dbReference>
<dbReference type="Proteomes" id="UP001595547">
    <property type="component" value="Unassembled WGS sequence"/>
</dbReference>
<dbReference type="NCBIfam" id="TIGR03026">
    <property type="entry name" value="NDP-sugDHase"/>
    <property type="match status" value="1"/>
</dbReference>
<evidence type="ECO:0000256" key="2">
    <source>
        <dbReference type="ARBA" id="ARBA00006601"/>
    </source>
</evidence>
<accession>A0ABV7J3H3</accession>
<evidence type="ECO:0000313" key="11">
    <source>
        <dbReference type="Proteomes" id="UP001595547"/>
    </source>
</evidence>
<evidence type="ECO:0000313" key="10">
    <source>
        <dbReference type="EMBL" id="MFC3182403.1"/>
    </source>
</evidence>
<comment type="pathway">
    <text evidence="1">Nucleotide-sugar biosynthesis; UDP-alpha-D-glucuronate biosynthesis; UDP-alpha-D-glucuronate from UDP-alpha-D-glucose: step 1/1.</text>
</comment>
<dbReference type="Gene3D" id="3.40.50.720">
    <property type="entry name" value="NAD(P)-binding Rossmann-like Domain"/>
    <property type="match status" value="2"/>
</dbReference>
<evidence type="ECO:0000256" key="5">
    <source>
        <dbReference type="ARBA" id="ARBA00023002"/>
    </source>
</evidence>
<evidence type="ECO:0000256" key="3">
    <source>
        <dbReference type="ARBA" id="ARBA00012954"/>
    </source>
</evidence>
<dbReference type="SMART" id="SM00984">
    <property type="entry name" value="UDPG_MGDP_dh_C"/>
    <property type="match status" value="1"/>
</dbReference>
<organism evidence="10 11">
    <name type="scientific">Cypionkella sinensis</name>
    <dbReference type="NCBI Taxonomy" id="1756043"/>
    <lineage>
        <taxon>Bacteria</taxon>
        <taxon>Pseudomonadati</taxon>
        <taxon>Pseudomonadota</taxon>
        <taxon>Alphaproteobacteria</taxon>
        <taxon>Rhodobacterales</taxon>
        <taxon>Paracoccaceae</taxon>
        <taxon>Cypionkella</taxon>
    </lineage>
</organism>
<reference evidence="11" key="1">
    <citation type="journal article" date="2019" name="Int. J. Syst. Evol. Microbiol.">
        <title>The Global Catalogue of Microorganisms (GCM) 10K type strain sequencing project: providing services to taxonomists for standard genome sequencing and annotation.</title>
        <authorList>
            <consortium name="The Broad Institute Genomics Platform"/>
            <consortium name="The Broad Institute Genome Sequencing Center for Infectious Disease"/>
            <person name="Wu L."/>
            <person name="Ma J."/>
        </authorList>
    </citation>
    <scope>NUCLEOTIDE SEQUENCE [LARGE SCALE GENOMIC DNA]</scope>
    <source>
        <strain evidence="11">KCTC 52039</strain>
    </source>
</reference>
<dbReference type="Pfam" id="PF03720">
    <property type="entry name" value="UDPG_MGDP_dh_C"/>
    <property type="match status" value="1"/>
</dbReference>
<comment type="catalytic activity">
    <reaction evidence="7 8">
        <text>UDP-alpha-D-glucose + 2 NAD(+) + H2O = UDP-alpha-D-glucuronate + 2 NADH + 3 H(+)</text>
        <dbReference type="Rhea" id="RHEA:23596"/>
        <dbReference type="ChEBI" id="CHEBI:15377"/>
        <dbReference type="ChEBI" id="CHEBI:15378"/>
        <dbReference type="ChEBI" id="CHEBI:57540"/>
        <dbReference type="ChEBI" id="CHEBI:57945"/>
        <dbReference type="ChEBI" id="CHEBI:58052"/>
        <dbReference type="ChEBI" id="CHEBI:58885"/>
        <dbReference type="EC" id="1.1.1.22"/>
    </reaction>
</comment>
<dbReference type="SUPFAM" id="SSF48179">
    <property type="entry name" value="6-phosphogluconate dehydrogenase C-terminal domain-like"/>
    <property type="match status" value="1"/>
</dbReference>
<dbReference type="InterPro" id="IPR028357">
    <property type="entry name" value="UDPglc_DH_bac"/>
</dbReference>
<dbReference type="RefSeq" id="WP_380074071.1">
    <property type="nucleotide sequence ID" value="NZ_JBHRTO010000002.1"/>
</dbReference>
<dbReference type="InterPro" id="IPR036291">
    <property type="entry name" value="NAD(P)-bd_dom_sf"/>
</dbReference>
<dbReference type="PANTHER" id="PTHR43750">
    <property type="entry name" value="UDP-GLUCOSE 6-DEHYDROGENASE TUAD"/>
    <property type="match status" value="1"/>
</dbReference>
<evidence type="ECO:0000256" key="1">
    <source>
        <dbReference type="ARBA" id="ARBA00004701"/>
    </source>
</evidence>
<dbReference type="Gene3D" id="1.20.5.100">
    <property type="entry name" value="Cytochrome c1, transmembrane anchor, C-terminal"/>
    <property type="match status" value="1"/>
</dbReference>
<evidence type="ECO:0000259" key="9">
    <source>
        <dbReference type="SMART" id="SM00984"/>
    </source>
</evidence>
<keyword evidence="11" id="KW-1185">Reference proteome</keyword>
<dbReference type="InterPro" id="IPR014026">
    <property type="entry name" value="UDP-Glc/GDP-Man_DH_dimer"/>
</dbReference>
<dbReference type="InterPro" id="IPR036220">
    <property type="entry name" value="UDP-Glc/GDP-Man_DH_C_sf"/>
</dbReference>
<keyword evidence="6 8" id="KW-0520">NAD</keyword>
<comment type="caution">
    <text evidence="10">The sequence shown here is derived from an EMBL/GenBank/DDBJ whole genome shotgun (WGS) entry which is preliminary data.</text>
</comment>
<feature type="domain" description="UDP-glucose/GDP-mannose dehydrogenase C-terminal" evidence="9">
    <location>
        <begin position="317"/>
        <end position="418"/>
    </location>
</feature>
<dbReference type="PANTHER" id="PTHR43750:SF3">
    <property type="entry name" value="UDP-GLUCOSE 6-DEHYDROGENASE TUAD"/>
    <property type="match status" value="1"/>
</dbReference>
<gene>
    <name evidence="10" type="ORF">ACFOGH_15485</name>
</gene>
<dbReference type="SUPFAM" id="SSF51735">
    <property type="entry name" value="NAD(P)-binding Rossmann-fold domains"/>
    <property type="match status" value="1"/>
</dbReference>
<evidence type="ECO:0000256" key="8">
    <source>
        <dbReference type="PIRNR" id="PIRNR000124"/>
    </source>
</evidence>
<dbReference type="InterPro" id="IPR001732">
    <property type="entry name" value="UDP-Glc/GDP-Man_DH_N"/>
</dbReference>